<evidence type="ECO:0000256" key="3">
    <source>
        <dbReference type="ARBA" id="ARBA00022676"/>
    </source>
</evidence>
<dbReference type="InterPro" id="IPR036320">
    <property type="entry name" value="Glycosyl_Trfase_fam3_N_dom_sf"/>
</dbReference>
<feature type="binding site" evidence="10">
    <location>
        <position position="358"/>
    </location>
    <ligand>
        <name>anthranilate</name>
        <dbReference type="ChEBI" id="CHEBI:16567"/>
        <label>2</label>
    </ligand>
</feature>
<dbReference type="UniPathway" id="UPA00035">
    <property type="reaction ID" value="UER00041"/>
</dbReference>
<feature type="binding site" evidence="10">
    <location>
        <position position="272"/>
    </location>
    <ligand>
        <name>5-phospho-alpha-D-ribose 1-diphosphate</name>
        <dbReference type="ChEBI" id="CHEBI:58017"/>
    </ligand>
</feature>
<comment type="catalytic activity">
    <reaction evidence="8 10">
        <text>N-(5-phospho-beta-D-ribosyl)anthranilate + diphosphate = 5-phospho-alpha-D-ribose 1-diphosphate + anthranilate</text>
        <dbReference type="Rhea" id="RHEA:11768"/>
        <dbReference type="ChEBI" id="CHEBI:16567"/>
        <dbReference type="ChEBI" id="CHEBI:18277"/>
        <dbReference type="ChEBI" id="CHEBI:33019"/>
        <dbReference type="ChEBI" id="CHEBI:58017"/>
        <dbReference type="EC" id="2.4.2.18"/>
    </reaction>
</comment>
<dbReference type="NCBIfam" id="TIGR00566">
    <property type="entry name" value="trpG_papA"/>
    <property type="match status" value="1"/>
</dbReference>
<dbReference type="Gene3D" id="3.40.50.880">
    <property type="match status" value="1"/>
</dbReference>
<accession>E1R9N2</accession>
<feature type="binding site" evidence="10">
    <location>
        <position position="272"/>
    </location>
    <ligand>
        <name>anthranilate</name>
        <dbReference type="ChEBI" id="CHEBI:16567"/>
        <label>1</label>
    </ligand>
</feature>
<dbReference type="InterPro" id="IPR000312">
    <property type="entry name" value="Glycosyl_Trfase_fam3"/>
</dbReference>
<comment type="similarity">
    <text evidence="10">Belongs to the anthranilate phosphoribosyltransferase family.</text>
</comment>
<evidence type="ECO:0000259" key="13">
    <source>
        <dbReference type="Pfam" id="PF02885"/>
    </source>
</evidence>
<evidence type="ECO:0000259" key="12">
    <source>
        <dbReference type="Pfam" id="PF00591"/>
    </source>
</evidence>
<comment type="caution">
    <text evidence="10">Lacks conserved residue(s) required for the propagation of feature annotation.</text>
</comment>
<dbReference type="AlphaFoldDB" id="E1R9N2"/>
<dbReference type="Pfam" id="PF00117">
    <property type="entry name" value="GATase"/>
    <property type="match status" value="1"/>
</dbReference>
<feature type="binding site" evidence="10">
    <location>
        <position position="417"/>
    </location>
    <ligand>
        <name>Mg(2+)</name>
        <dbReference type="ChEBI" id="CHEBI:18420"/>
        <label>2</label>
    </ligand>
</feature>
<feature type="binding site" evidence="10">
    <location>
        <position position="418"/>
    </location>
    <ligand>
        <name>Mg(2+)</name>
        <dbReference type="ChEBI" id="CHEBI:18420"/>
        <label>1</label>
    </ligand>
</feature>
<feature type="binding site" evidence="10">
    <location>
        <position position="284"/>
    </location>
    <ligand>
        <name>Mg(2+)</name>
        <dbReference type="ChEBI" id="CHEBI:18420"/>
        <label>1</label>
    </ligand>
</feature>
<evidence type="ECO:0000256" key="4">
    <source>
        <dbReference type="ARBA" id="ARBA00022679"/>
    </source>
</evidence>
<dbReference type="Gene3D" id="3.40.1030.10">
    <property type="entry name" value="Nucleoside phosphorylase/phosphoribosyltransferase catalytic domain"/>
    <property type="match status" value="1"/>
</dbReference>
<evidence type="ECO:0000256" key="2">
    <source>
        <dbReference type="ARBA" id="ARBA00022605"/>
    </source>
</evidence>
<protein>
    <recommendedName>
        <fullName evidence="10">Anthranilate phosphoribosyltransferase</fullName>
        <ecNumber evidence="10">2.4.2.18</ecNumber>
    </recommendedName>
</protein>
<evidence type="ECO:0000313" key="14">
    <source>
        <dbReference type="EMBL" id="ADK83201.1"/>
    </source>
</evidence>
<dbReference type="eggNOG" id="COG0547">
    <property type="taxonomic scope" value="Bacteria"/>
</dbReference>
<keyword evidence="4 10" id="KW-0808">Transferase</keyword>
<dbReference type="GO" id="GO:0000162">
    <property type="term" value="P:L-tryptophan biosynthetic process"/>
    <property type="evidence" value="ECO:0007669"/>
    <property type="project" value="UniProtKB-UniRule"/>
</dbReference>
<dbReference type="GO" id="GO:0004048">
    <property type="term" value="F:anthranilate phosphoribosyltransferase activity"/>
    <property type="evidence" value="ECO:0007669"/>
    <property type="project" value="UniProtKB-UniRule"/>
</dbReference>
<keyword evidence="7 10" id="KW-0057">Aromatic amino acid biosynthesis</keyword>
<keyword evidence="2 10" id="KW-0028">Amino-acid biosynthesis</keyword>
<dbReference type="FunFam" id="3.40.1030.10:FF:000002">
    <property type="entry name" value="Anthranilate phosphoribosyltransferase"/>
    <property type="match status" value="1"/>
</dbReference>
<dbReference type="PANTHER" id="PTHR43285:SF2">
    <property type="entry name" value="ANTHRANILATE PHOSPHORIBOSYLTRANSFERASE"/>
    <property type="match status" value="1"/>
</dbReference>
<proteinExistence type="inferred from homology"/>
<gene>
    <name evidence="10" type="primary">trpD</name>
    <name evidence="14" type="ordered locus">Spirs_4121</name>
</gene>
<feature type="binding site" evidence="10">
    <location>
        <position position="418"/>
    </location>
    <ligand>
        <name>Mg(2+)</name>
        <dbReference type="ChEBI" id="CHEBI:18420"/>
        <label>2</label>
    </ligand>
</feature>
<dbReference type="Gene3D" id="1.20.970.10">
    <property type="entry name" value="Transferase, Pyrimidine Nucleoside Phosphorylase, Chain C"/>
    <property type="match status" value="1"/>
</dbReference>
<keyword evidence="10" id="KW-0479">Metal-binding</keyword>
<dbReference type="InterPro" id="IPR017459">
    <property type="entry name" value="Glycosyl_Trfase_fam3_N_dom"/>
</dbReference>
<evidence type="ECO:0000256" key="9">
    <source>
        <dbReference type="ARBA" id="ARBA00061188"/>
    </source>
</evidence>
<dbReference type="STRING" id="573413.Spirs_4121"/>
<evidence type="ECO:0000256" key="10">
    <source>
        <dbReference type="HAMAP-Rule" id="MF_00211"/>
    </source>
</evidence>
<dbReference type="MEROPS" id="C26.955"/>
<dbReference type="Pfam" id="PF00591">
    <property type="entry name" value="Glycos_transf_3"/>
    <property type="match status" value="1"/>
</dbReference>
<evidence type="ECO:0000313" key="15">
    <source>
        <dbReference type="Proteomes" id="UP000002318"/>
    </source>
</evidence>
<evidence type="ECO:0000256" key="5">
    <source>
        <dbReference type="ARBA" id="ARBA00022822"/>
    </source>
</evidence>
<dbReference type="PROSITE" id="PS51273">
    <property type="entry name" value="GATASE_TYPE_1"/>
    <property type="match status" value="1"/>
</dbReference>
<dbReference type="InterPro" id="IPR005940">
    <property type="entry name" value="Anthranilate_Pribosyl_Tfrase"/>
</dbReference>
<comment type="pathway">
    <text evidence="1 10">Amino-acid biosynthesis; L-tryptophan biosynthesis; L-tryptophan from chorismate: step 2/5.</text>
</comment>
<dbReference type="InterPro" id="IPR029062">
    <property type="entry name" value="Class_I_gatase-like"/>
</dbReference>
<comment type="function">
    <text evidence="10">Catalyzes the transfer of the phosphoribosyl group of 5-phosphorylribose-1-pyrophosphate (PRPP) to anthranilate to yield N-(5'-phosphoribosyl)-anthranilate (PRA).</text>
</comment>
<dbReference type="GO" id="GO:0000287">
    <property type="term" value="F:magnesium ion binding"/>
    <property type="evidence" value="ECO:0007669"/>
    <property type="project" value="UniProtKB-UniRule"/>
</dbReference>
<feature type="binding site" evidence="10">
    <location>
        <position position="312"/>
    </location>
    <ligand>
        <name>5-phospho-alpha-D-ribose 1-diphosphate</name>
        <dbReference type="ChEBI" id="CHEBI:58017"/>
    </ligand>
</feature>
<dbReference type="PANTHER" id="PTHR43285">
    <property type="entry name" value="ANTHRANILATE PHOSPHORIBOSYLTRANSFERASE"/>
    <property type="match status" value="1"/>
</dbReference>
<dbReference type="RefSeq" id="WP_013256657.1">
    <property type="nucleotide sequence ID" value="NC_014364.1"/>
</dbReference>
<organism evidence="14 15">
    <name type="scientific">Sediminispirochaeta smaragdinae (strain DSM 11293 / JCM 15392 / SEBR 4228)</name>
    <name type="common">Spirochaeta smaragdinae</name>
    <dbReference type="NCBI Taxonomy" id="573413"/>
    <lineage>
        <taxon>Bacteria</taxon>
        <taxon>Pseudomonadati</taxon>
        <taxon>Spirochaetota</taxon>
        <taxon>Spirochaetia</taxon>
        <taxon>Spirochaetales</taxon>
        <taxon>Spirochaetaceae</taxon>
        <taxon>Sediminispirochaeta</taxon>
    </lineage>
</organism>
<dbReference type="SUPFAM" id="SSF52418">
    <property type="entry name" value="Nucleoside phosphorylase/phosphoribosyltransferase catalytic domain"/>
    <property type="match status" value="1"/>
</dbReference>
<dbReference type="SUPFAM" id="SSF47648">
    <property type="entry name" value="Nucleoside phosphorylase/phosphoribosyltransferase N-terminal domain"/>
    <property type="match status" value="1"/>
</dbReference>
<keyword evidence="15" id="KW-1185">Reference proteome</keyword>
<evidence type="ECO:0000259" key="11">
    <source>
        <dbReference type="Pfam" id="PF00117"/>
    </source>
</evidence>
<keyword evidence="3 10" id="KW-0328">Glycosyltransferase</keyword>
<evidence type="ECO:0000256" key="7">
    <source>
        <dbReference type="ARBA" id="ARBA00023141"/>
    </source>
</evidence>
<dbReference type="EMBL" id="CP002116">
    <property type="protein sequence ID" value="ADK83201.1"/>
    <property type="molecule type" value="Genomic_DNA"/>
</dbReference>
<dbReference type="HAMAP" id="MF_00211">
    <property type="entry name" value="TrpD"/>
    <property type="match status" value="1"/>
</dbReference>
<reference evidence="14 15" key="1">
    <citation type="journal article" date="2010" name="Stand. Genomic Sci.">
        <title>Complete genome sequence of Spirochaeta smaragdinae type strain (SEBR 4228).</title>
        <authorList>
            <person name="Mavromatis K."/>
            <person name="Yasawong M."/>
            <person name="Chertkov O."/>
            <person name="Lapidus A."/>
            <person name="Lucas S."/>
            <person name="Nolan M."/>
            <person name="Del Rio T.G."/>
            <person name="Tice H."/>
            <person name="Cheng J.F."/>
            <person name="Pitluck S."/>
            <person name="Liolios K."/>
            <person name="Ivanova N."/>
            <person name="Tapia R."/>
            <person name="Han C."/>
            <person name="Bruce D."/>
            <person name="Goodwin L."/>
            <person name="Pati A."/>
            <person name="Chen A."/>
            <person name="Palaniappan K."/>
            <person name="Land M."/>
            <person name="Hauser L."/>
            <person name="Chang Y.J."/>
            <person name="Jeffries C.D."/>
            <person name="Detter J.C."/>
            <person name="Rohde M."/>
            <person name="Brambilla E."/>
            <person name="Spring S."/>
            <person name="Goker M."/>
            <person name="Sikorski J."/>
            <person name="Woyke T."/>
            <person name="Bristow J."/>
            <person name="Eisen J.A."/>
            <person name="Markowitz V."/>
            <person name="Hugenholtz P."/>
            <person name="Klenk H.P."/>
            <person name="Kyrpides N.C."/>
        </authorList>
    </citation>
    <scope>NUCLEOTIDE SEQUENCE [LARGE SCALE GENOMIC DNA]</scope>
    <source>
        <strain evidence="15">DSM 11293 / JCM 15392 / SEBR 4228</strain>
    </source>
</reference>
<dbReference type="KEGG" id="ssm:Spirs_4121"/>
<dbReference type="HOGENOM" id="CLU_014340_3_0_12"/>
<feature type="domain" description="Glutamine amidotransferase" evidence="11">
    <location>
        <begin position="3"/>
        <end position="186"/>
    </location>
</feature>
<dbReference type="InterPro" id="IPR035902">
    <property type="entry name" value="Nuc_phospho_transferase"/>
</dbReference>
<comment type="cofactor">
    <cofactor evidence="10">
        <name>Mg(2+)</name>
        <dbReference type="ChEBI" id="CHEBI:18420"/>
    </cofactor>
    <text evidence="10">Binds 2 magnesium ions per monomer.</text>
</comment>
<dbReference type="PRINTS" id="PR00099">
    <property type="entry name" value="CPSGATASE"/>
</dbReference>
<keyword evidence="6" id="KW-0315">Glutamine amidotransferase</keyword>
<feature type="binding site" evidence="10">
    <location>
        <begin position="300"/>
        <end position="308"/>
    </location>
    <ligand>
        <name>5-phospho-alpha-D-ribose 1-diphosphate</name>
        <dbReference type="ChEBI" id="CHEBI:58017"/>
    </ligand>
</feature>
<name>E1R9N2_SEDSS</name>
<dbReference type="EC" id="2.4.2.18" evidence="10"/>
<keyword evidence="5 10" id="KW-0822">Tryptophan biosynthesis</keyword>
<evidence type="ECO:0000256" key="1">
    <source>
        <dbReference type="ARBA" id="ARBA00004907"/>
    </source>
</evidence>
<feature type="binding site" evidence="10">
    <location>
        <position position="280"/>
    </location>
    <ligand>
        <name>5-phospho-alpha-D-ribose 1-diphosphate</name>
        <dbReference type="ChEBI" id="CHEBI:58017"/>
    </ligand>
</feature>
<dbReference type="Pfam" id="PF02885">
    <property type="entry name" value="Glycos_trans_3N"/>
    <property type="match status" value="1"/>
</dbReference>
<feature type="binding site" evidence="10">
    <location>
        <position position="303"/>
    </location>
    <ligand>
        <name>anthranilate</name>
        <dbReference type="ChEBI" id="CHEBI:16567"/>
        <label>1</label>
    </ligand>
</feature>
<dbReference type="InterPro" id="IPR017926">
    <property type="entry name" value="GATASE"/>
</dbReference>
<feature type="domain" description="Glycosyl transferase family 3 N-terminal" evidence="13">
    <location>
        <begin position="197"/>
        <end position="256"/>
    </location>
</feature>
<dbReference type="FunFam" id="3.40.50.880:FF:000003">
    <property type="entry name" value="Anthranilate synthase component II"/>
    <property type="match status" value="1"/>
</dbReference>
<dbReference type="PRINTS" id="PR00096">
    <property type="entry name" value="GATASE"/>
</dbReference>
<dbReference type="Proteomes" id="UP000002318">
    <property type="component" value="Chromosome"/>
</dbReference>
<dbReference type="SUPFAM" id="SSF52317">
    <property type="entry name" value="Class I glutamine amidotransferase-like"/>
    <property type="match status" value="1"/>
</dbReference>
<dbReference type="CDD" id="cd01743">
    <property type="entry name" value="GATase1_Anthranilate_Synthase"/>
    <property type="match status" value="1"/>
</dbReference>
<comment type="subunit">
    <text evidence="10">Homodimer.</text>
</comment>
<dbReference type="eggNOG" id="COG0512">
    <property type="taxonomic scope" value="Bacteria"/>
</dbReference>
<dbReference type="NCBIfam" id="TIGR01245">
    <property type="entry name" value="trpD"/>
    <property type="match status" value="1"/>
</dbReference>
<dbReference type="NCBIfam" id="NF011201">
    <property type="entry name" value="PRK14607.1"/>
    <property type="match status" value="1"/>
</dbReference>
<dbReference type="GO" id="GO:0005829">
    <property type="term" value="C:cytosol"/>
    <property type="evidence" value="ECO:0007669"/>
    <property type="project" value="TreeGrafter"/>
</dbReference>
<dbReference type="InterPro" id="IPR006221">
    <property type="entry name" value="TrpG/PapA_dom"/>
</dbReference>
<feature type="binding site" evidence="10">
    <location>
        <begin position="282"/>
        <end position="285"/>
    </location>
    <ligand>
        <name>5-phospho-alpha-D-ribose 1-diphosphate</name>
        <dbReference type="ChEBI" id="CHEBI:58017"/>
    </ligand>
</feature>
<comment type="similarity">
    <text evidence="9">In the C-terminal section; belongs to the anthranilate phosphoribosyltransferase family.</text>
</comment>
<sequence>MIVLIDNYDSFTYNLFQMISELSSEEVTVLRNDETNIKSIEALAPSKIVISPGPGRPEEAGITLEVIRHFVGRLPILGICLGHQAIAAAFGAKIVGAKHICHGKAEYMDLDGRGLFRSVPSPSTFTRYHSLAVDEATLPDCFEVSARSSDGEIMGIRHKEHVIEGVQFHPESVGSAEGRRILGNFLHYHRESFSPKAYISRMLIGEHLSRSEAENIMEDLTDGNLTPSQIAGFLVAMNAKGITPEEIAGCAAVLQRKRTPLVAEGNLLDTCGTGGDEIGTFNISSFAALAAAACGAKVAKHGNRAVSSRSGSADFYQALGIRTGLKPAGAAKVLEETGFSFLFAPTYHSAMRFAATPRRELGIKTIMNLLGPLVNPAAAQYQIIGVFDEAYCEPMAQAAHMLGIKRVMVVYGTDGQDEISVCAPSRIVMMEEDGTMTTSTFDPKELGIASHPLEELIGGDGQENGKLAKEILEGKGRTAIRDAVAVNGGAALTVYGISESIREGTEMVMKALSDGSVKRQLEAVVASSARIAMEEERGDVA</sequence>
<keyword evidence="10" id="KW-0460">Magnesium</keyword>
<evidence type="ECO:0000256" key="8">
    <source>
        <dbReference type="ARBA" id="ARBA00052328"/>
    </source>
</evidence>
<evidence type="ECO:0000256" key="6">
    <source>
        <dbReference type="ARBA" id="ARBA00022962"/>
    </source>
</evidence>
<feature type="binding site" evidence="10">
    <location>
        <begin position="275"/>
        <end position="276"/>
    </location>
    <ligand>
        <name>5-phospho-alpha-D-ribose 1-diphosphate</name>
        <dbReference type="ChEBI" id="CHEBI:58017"/>
    </ligand>
</feature>
<dbReference type="OrthoDB" id="9806430at2"/>
<feature type="domain" description="Glycosyl transferase family 3" evidence="12">
    <location>
        <begin position="265"/>
        <end position="516"/>
    </location>
</feature>
<dbReference type="PRINTS" id="PR00097">
    <property type="entry name" value="ANTSNTHASEII"/>
</dbReference>